<evidence type="ECO:0000313" key="4">
    <source>
        <dbReference type="Proteomes" id="UP000540989"/>
    </source>
</evidence>
<dbReference type="Proteomes" id="UP000540989">
    <property type="component" value="Unassembled WGS sequence"/>
</dbReference>
<evidence type="ECO:0000313" key="3">
    <source>
        <dbReference type="EMBL" id="MBB5056167.1"/>
    </source>
</evidence>
<sequence>MQISPRPLQIFTRVAAVAVFAGASTLGLQAQQAAPAAQSIFYVAPQTTQSLIAANDEPSAIGYSTSAGAEETADAVGYIANPSPQPPPRRYGRRPVYADSSHNADGSSKYTFFGGAGVTIPTGGTHAYYSPNYDFQVGGGRNFNKKIAAVLEFDWHAFGIQTSTLNNLLTIYNGGNVQAGLAQVGGHGHIWSFTVGPQYTYYQGDKIGGYVIGGVGFYHKVTDFTTPATGTYCDPYYGCFQYEANQVIDSYVSNAVGVNGGLGFTYKMSRFSDLKFFGEARYVYTANESRPFFVDATGTTNPTNDANYFNAFPQNSAKTTYIPLTFGVRF</sequence>
<feature type="chain" id="PRO_5030853516" description="Outer membrane protein with beta-barrel domain" evidence="2">
    <location>
        <begin position="31"/>
        <end position="330"/>
    </location>
</feature>
<dbReference type="RefSeq" id="WP_184213848.1">
    <property type="nucleotide sequence ID" value="NZ_JACHIP010000001.1"/>
</dbReference>
<proteinExistence type="predicted"/>
<evidence type="ECO:0000256" key="1">
    <source>
        <dbReference type="SAM" id="MobiDB-lite"/>
    </source>
</evidence>
<organism evidence="3 4">
    <name type="scientific">Granulicella aggregans</name>
    <dbReference type="NCBI Taxonomy" id="474949"/>
    <lineage>
        <taxon>Bacteria</taxon>
        <taxon>Pseudomonadati</taxon>
        <taxon>Acidobacteriota</taxon>
        <taxon>Terriglobia</taxon>
        <taxon>Terriglobales</taxon>
        <taxon>Acidobacteriaceae</taxon>
        <taxon>Granulicella</taxon>
    </lineage>
</organism>
<accession>A0A7W7ZAG0</accession>
<dbReference type="SUPFAM" id="SSF56925">
    <property type="entry name" value="OMPA-like"/>
    <property type="match status" value="1"/>
</dbReference>
<comment type="caution">
    <text evidence="3">The sequence shown here is derived from an EMBL/GenBank/DDBJ whole genome shotgun (WGS) entry which is preliminary data.</text>
</comment>
<evidence type="ECO:0000256" key="2">
    <source>
        <dbReference type="SAM" id="SignalP"/>
    </source>
</evidence>
<dbReference type="EMBL" id="JACHIP010000001">
    <property type="protein sequence ID" value="MBB5056167.1"/>
    <property type="molecule type" value="Genomic_DNA"/>
</dbReference>
<protein>
    <recommendedName>
        <fullName evidence="5">Outer membrane protein with beta-barrel domain</fullName>
    </recommendedName>
</protein>
<gene>
    <name evidence="3" type="ORF">HDF16_000836</name>
</gene>
<feature type="region of interest" description="Disordered" evidence="1">
    <location>
        <begin position="79"/>
        <end position="103"/>
    </location>
</feature>
<dbReference type="AlphaFoldDB" id="A0A7W7ZAG0"/>
<dbReference type="InterPro" id="IPR011250">
    <property type="entry name" value="OMP/PagP_B-barrel"/>
</dbReference>
<reference evidence="3 4" key="1">
    <citation type="submission" date="2020-08" db="EMBL/GenBank/DDBJ databases">
        <title>Genomic Encyclopedia of Type Strains, Phase IV (KMG-V): Genome sequencing to study the core and pangenomes of soil and plant-associated prokaryotes.</title>
        <authorList>
            <person name="Whitman W."/>
        </authorList>
    </citation>
    <scope>NUCLEOTIDE SEQUENCE [LARGE SCALE GENOMIC DNA]</scope>
    <source>
        <strain evidence="3 4">M8UP14</strain>
    </source>
</reference>
<feature type="signal peptide" evidence="2">
    <location>
        <begin position="1"/>
        <end position="30"/>
    </location>
</feature>
<evidence type="ECO:0008006" key="5">
    <source>
        <dbReference type="Google" id="ProtNLM"/>
    </source>
</evidence>
<keyword evidence="2" id="KW-0732">Signal</keyword>
<keyword evidence="4" id="KW-1185">Reference proteome</keyword>
<name>A0A7W7ZAG0_9BACT</name>